<comment type="catalytic activity">
    <reaction evidence="6">
        <text>cob(I)alamin-[corrinoid adenosyltransferase] + ATP = apo-[corrinoid adenosyltransferase] + adenosylcob(III)alamin + triphosphate</text>
        <dbReference type="Rhea" id="RHEA:56796"/>
        <dbReference type="Rhea" id="RHEA-COMP:14743"/>
        <dbReference type="Rhea" id="RHEA-COMP:14744"/>
        <dbReference type="ChEBI" id="CHEBI:18036"/>
        <dbReference type="ChEBI" id="CHEBI:18408"/>
        <dbReference type="ChEBI" id="CHEBI:30616"/>
        <dbReference type="ChEBI" id="CHEBI:60488"/>
        <dbReference type="ChEBI" id="CHEBI:83228"/>
    </reaction>
    <physiologicalReaction direction="left-to-right" evidence="6">
        <dbReference type="Rhea" id="RHEA:56797"/>
    </physiologicalReaction>
</comment>
<evidence type="ECO:0000313" key="12">
    <source>
        <dbReference type="EMBL" id="CAG9331184.1"/>
    </source>
</evidence>
<sequence length="199" mass="22414">MINRLIGNFCKRSIKIYTKTGDKGRSSLYTGERRSKDNQIFHALGNTDELNAHIGMAATACNNQSDILAMLTSIQSRLLDLGGCIATPKTSENQEKVNKMQFNPNHTQQLEQWIDGLQENLPQLKCFILPSGGEASSRLHVARAVCRRAERSLVPLLESGELDENAYMFMNRLSDFLFVLARTAAHREGIEEIKYKKEP</sequence>
<evidence type="ECO:0000256" key="1">
    <source>
        <dbReference type="ARBA" id="ARBA00007487"/>
    </source>
</evidence>
<dbReference type="InterPro" id="IPR016030">
    <property type="entry name" value="CblAdoTrfase-like"/>
</dbReference>
<dbReference type="NCBIfam" id="TIGR00636">
    <property type="entry name" value="PduO_Nterm"/>
    <property type="match status" value="1"/>
</dbReference>
<evidence type="ECO:0000259" key="11">
    <source>
        <dbReference type="Pfam" id="PF01923"/>
    </source>
</evidence>
<keyword evidence="13" id="KW-1185">Reference proteome</keyword>
<dbReference type="FunFam" id="1.20.1200.10:FF:000001">
    <property type="entry name" value="Cob(I)yrinic acid a,c-diamide adenosyltransferase"/>
    <property type="match status" value="1"/>
</dbReference>
<dbReference type="SUPFAM" id="SSF89028">
    <property type="entry name" value="Cobalamin adenosyltransferase-like"/>
    <property type="match status" value="1"/>
</dbReference>
<dbReference type="GO" id="GO:0005524">
    <property type="term" value="F:ATP binding"/>
    <property type="evidence" value="ECO:0007669"/>
    <property type="project" value="UniProtKB-UniRule"/>
</dbReference>
<feature type="domain" description="Cobalamin adenosyltransferase-like" evidence="11">
    <location>
        <begin position="16"/>
        <end position="184"/>
    </location>
</feature>
<comment type="function">
    <text evidence="7">Converts cob(I)alamin to adenosylcobalamin (adenosylcob(III)alamin), a coenzyme for methylmalonyl-CoA mutase, therefore participates in the final step of the vitamin B12 conversion. Generates adenosylcobalamin (AdoCbl) and directly delivers the cofactor to MUT in a transfer that is stimulated by ATP-binding to MMAB and gated by MMAA.</text>
</comment>
<evidence type="ECO:0000256" key="4">
    <source>
        <dbReference type="ARBA" id="ARBA00022741"/>
    </source>
</evidence>
<comment type="caution">
    <text evidence="12">The sequence shown here is derived from an EMBL/GenBank/DDBJ whole genome shotgun (WGS) entry which is preliminary data.</text>
</comment>
<dbReference type="PANTHER" id="PTHR12213">
    <property type="entry name" value="CORRINOID ADENOSYLTRANSFERASE"/>
    <property type="match status" value="1"/>
</dbReference>
<dbReference type="InterPro" id="IPR036451">
    <property type="entry name" value="CblAdoTrfase-like_sf"/>
</dbReference>
<evidence type="ECO:0000256" key="8">
    <source>
        <dbReference type="ARBA" id="ARBA00071654"/>
    </source>
</evidence>
<reference evidence="12" key="1">
    <citation type="submission" date="2021-09" db="EMBL/GenBank/DDBJ databases">
        <authorList>
            <consortium name="AG Swart"/>
            <person name="Singh M."/>
            <person name="Singh A."/>
            <person name="Seah K."/>
            <person name="Emmerich C."/>
        </authorList>
    </citation>
    <scope>NUCLEOTIDE SEQUENCE</scope>
    <source>
        <strain evidence="12">ATCC30299</strain>
    </source>
</reference>
<protein>
    <recommendedName>
        <fullName evidence="8">Corrinoid adenosyltransferase MMAB</fullName>
    </recommendedName>
    <alternativeName>
        <fullName evidence="9">ATP:co(I)rrinoid adenosyltransferase MMAB</fullName>
    </alternativeName>
</protein>
<proteinExistence type="inferred from homology"/>
<name>A0AAU9JZL1_9CILI</name>
<dbReference type="GO" id="GO:0009235">
    <property type="term" value="P:cobalamin metabolic process"/>
    <property type="evidence" value="ECO:0007669"/>
    <property type="project" value="UniProtKB-ARBA"/>
</dbReference>
<evidence type="ECO:0000256" key="10">
    <source>
        <dbReference type="RuleBase" id="RU366026"/>
    </source>
</evidence>
<accession>A0AAU9JZL1</accession>
<dbReference type="GO" id="GO:0008817">
    <property type="term" value="F:corrinoid adenosyltransferase activity"/>
    <property type="evidence" value="ECO:0007669"/>
    <property type="project" value="TreeGrafter"/>
</dbReference>
<evidence type="ECO:0000256" key="5">
    <source>
        <dbReference type="ARBA" id="ARBA00022840"/>
    </source>
</evidence>
<keyword evidence="5 10" id="KW-0067">ATP-binding</keyword>
<keyword evidence="4 10" id="KW-0547">Nucleotide-binding</keyword>
<dbReference type="Pfam" id="PF01923">
    <property type="entry name" value="Cob_adeno_trans"/>
    <property type="match status" value="1"/>
</dbReference>
<evidence type="ECO:0000256" key="2">
    <source>
        <dbReference type="ARBA" id="ARBA00011233"/>
    </source>
</evidence>
<dbReference type="EMBL" id="CAJZBQ010000053">
    <property type="protein sequence ID" value="CAG9331184.1"/>
    <property type="molecule type" value="Genomic_DNA"/>
</dbReference>
<evidence type="ECO:0000256" key="6">
    <source>
        <dbReference type="ARBA" id="ARBA00051988"/>
    </source>
</evidence>
<evidence type="ECO:0000256" key="9">
    <source>
        <dbReference type="ARBA" id="ARBA00075216"/>
    </source>
</evidence>
<dbReference type="Proteomes" id="UP001162131">
    <property type="component" value="Unassembled WGS sequence"/>
</dbReference>
<dbReference type="Gene3D" id="1.20.1200.10">
    <property type="entry name" value="Cobalamin adenosyltransferase-like"/>
    <property type="match status" value="1"/>
</dbReference>
<keyword evidence="3 10" id="KW-0808">Transferase</keyword>
<dbReference type="AlphaFoldDB" id="A0AAU9JZL1"/>
<evidence type="ECO:0000256" key="3">
    <source>
        <dbReference type="ARBA" id="ARBA00022679"/>
    </source>
</evidence>
<comment type="similarity">
    <text evidence="1 10">Belongs to the Cob(I)alamin adenosyltransferase family.</text>
</comment>
<dbReference type="InterPro" id="IPR029499">
    <property type="entry name" value="PduO-typ"/>
</dbReference>
<organism evidence="12 13">
    <name type="scientific">Blepharisma stoltei</name>
    <dbReference type="NCBI Taxonomy" id="1481888"/>
    <lineage>
        <taxon>Eukaryota</taxon>
        <taxon>Sar</taxon>
        <taxon>Alveolata</taxon>
        <taxon>Ciliophora</taxon>
        <taxon>Postciliodesmatophora</taxon>
        <taxon>Heterotrichea</taxon>
        <taxon>Heterotrichida</taxon>
        <taxon>Blepharismidae</taxon>
        <taxon>Blepharisma</taxon>
    </lineage>
</organism>
<evidence type="ECO:0000313" key="13">
    <source>
        <dbReference type="Proteomes" id="UP001162131"/>
    </source>
</evidence>
<comment type="subunit">
    <text evidence="2">Homotrimer.</text>
</comment>
<dbReference type="PANTHER" id="PTHR12213:SF0">
    <property type="entry name" value="CORRINOID ADENOSYLTRANSFERASE MMAB"/>
    <property type="match status" value="1"/>
</dbReference>
<gene>
    <name evidence="12" type="ORF">BSTOLATCC_MIC53262</name>
</gene>
<evidence type="ECO:0000256" key="7">
    <source>
        <dbReference type="ARBA" id="ARBA00056747"/>
    </source>
</evidence>